<protein>
    <submittedName>
        <fullName evidence="2">Uncharacterized protein</fullName>
    </submittedName>
</protein>
<evidence type="ECO:0000313" key="2">
    <source>
        <dbReference type="EMBL" id="ODP27121.1"/>
    </source>
</evidence>
<sequence length="215" mass="25023">MQKVVKVIWIIAVVIAGLALMWFMFLLIRDRTDIGPAGPFILYFIWCPVLVFVAVSIVLLIKNKVPVHIISQSILIMFLVIFSLVFSATLLREPHYEKLMQEIEEENRQYMEQSRQVTADGKYEYFFYLIGRLTDNPRSHIAIRNLTNNVEKSITIDLNFEGVRAVENLPPNIRLIEIYPTDDEHIYKLTTTSQLKDEIETFKVNMETAIVKKID</sequence>
<keyword evidence="1" id="KW-1133">Transmembrane helix</keyword>
<accession>A0A1E3L0J5</accession>
<comment type="caution">
    <text evidence="2">The sequence shown here is derived from an EMBL/GenBank/DDBJ whole genome shotgun (WGS) entry which is preliminary data.</text>
</comment>
<gene>
    <name evidence="2" type="ORF">PTI45_03442</name>
</gene>
<evidence type="ECO:0000256" key="1">
    <source>
        <dbReference type="SAM" id="Phobius"/>
    </source>
</evidence>
<organism evidence="2 3">
    <name type="scientific">Paenibacillus nuruki</name>
    <dbReference type="NCBI Taxonomy" id="1886670"/>
    <lineage>
        <taxon>Bacteria</taxon>
        <taxon>Bacillati</taxon>
        <taxon>Bacillota</taxon>
        <taxon>Bacilli</taxon>
        <taxon>Bacillales</taxon>
        <taxon>Paenibacillaceae</taxon>
        <taxon>Paenibacillus</taxon>
    </lineage>
</organism>
<dbReference type="STRING" id="1886670.PTI45_03442"/>
<keyword evidence="1" id="KW-0472">Membrane</keyword>
<dbReference type="Proteomes" id="UP000094578">
    <property type="component" value="Unassembled WGS sequence"/>
</dbReference>
<proteinExistence type="predicted"/>
<feature type="transmembrane region" description="Helical" evidence="1">
    <location>
        <begin position="40"/>
        <end position="61"/>
    </location>
</feature>
<keyword evidence="1" id="KW-0812">Transmembrane</keyword>
<evidence type="ECO:0000313" key="3">
    <source>
        <dbReference type="Proteomes" id="UP000094578"/>
    </source>
</evidence>
<dbReference type="AlphaFoldDB" id="A0A1E3L0J5"/>
<keyword evidence="3" id="KW-1185">Reference proteome</keyword>
<feature type="transmembrane region" description="Helical" evidence="1">
    <location>
        <begin position="6"/>
        <end position="28"/>
    </location>
</feature>
<name>A0A1E3L0J5_9BACL</name>
<dbReference type="EMBL" id="MDER01000066">
    <property type="protein sequence ID" value="ODP27121.1"/>
    <property type="molecule type" value="Genomic_DNA"/>
</dbReference>
<dbReference type="RefSeq" id="WP_069328829.1">
    <property type="nucleotide sequence ID" value="NZ_MDER01000066.1"/>
</dbReference>
<reference evidence="2 3" key="1">
    <citation type="submission" date="2016-08" db="EMBL/GenBank/DDBJ databases">
        <title>Genome sequencing of Paenibacillus sp. TI45-13ar, isolated from Korean traditional nuruk.</title>
        <authorList>
            <person name="Kim S.-J."/>
        </authorList>
    </citation>
    <scope>NUCLEOTIDE SEQUENCE [LARGE SCALE GENOMIC DNA]</scope>
    <source>
        <strain evidence="2 3">TI45-13ar</strain>
    </source>
</reference>
<feature type="transmembrane region" description="Helical" evidence="1">
    <location>
        <begin position="67"/>
        <end position="91"/>
    </location>
</feature>